<dbReference type="InterPro" id="IPR053251">
    <property type="entry name" value="N-glycanase"/>
</dbReference>
<dbReference type="GO" id="GO:0016798">
    <property type="term" value="F:hydrolase activity, acting on glycosyl bonds"/>
    <property type="evidence" value="ECO:0007669"/>
    <property type="project" value="UniProtKB-KW"/>
</dbReference>
<dbReference type="PANTHER" id="PTHR39319:SF1">
    <property type="entry name" value="SI:DKEY-256H2.1"/>
    <property type="match status" value="1"/>
</dbReference>
<dbReference type="STRING" id="1150368.SAMN02927921_01015"/>
<evidence type="ECO:0000313" key="5">
    <source>
        <dbReference type="Proteomes" id="UP000182248"/>
    </source>
</evidence>
<protein>
    <submittedName>
        <fullName evidence="4">Peptide-N-glycosidase F, C terminal</fullName>
    </submittedName>
</protein>
<feature type="chain" id="PRO_5012046478" evidence="2">
    <location>
        <begin position="21"/>
        <end position="639"/>
    </location>
</feature>
<sequence>MKKFLFLVLLCSGPGSTLVAQNIHHVISHRGETVVTDPSTGTNNYPQWTVFPGKETDIRNVMLHLTFECPDGMRCADWDYLDHVVVRQAGGTQGDTLHYEIARMLTPYGGRFHNQWKFDWKVDVTDFSSILRDSVLIDYVHTGYEDNKTRGWKVTVDFEITEGPPVAEPLGIHKIYDGIYEYGDARNPIEEQLKPVTLEAPPEASYALLKLHHTGHGMDRNGCGEFCEKYRDIIWNGNLLDRKDIWMKCGENPLFPQAGTWIFDRANWCPGYLLQPDEYRVPLQPEEPYTIDVDMEPYETEEPGAQEHITAYVIAYGNIRADHDVTLTDILSPSKETTYGRQNPNGGLPVIRVKNNGKEPLRSMNVDYAVTGEKTKKFKWKGNIPFGETAVITLPEEIFSAKDTAGFTVELHRPNGKKDAFSADNRKRSTYIRPDILPEQTVLYFKTNKAPEQNSYRVKDSFGNIRFKRDSTDLQPETLYRDTIALSEGNYIFEVDDSKGNGLEFWYHTKEGRGAVKILDTSGQAIRQFDPDFGSSIRYHFAVKNNLPHRVDPNPSVSVFPARTDGPVTLDYFANTPEDVKVLITEQEDEQNILEEHHYTQLDRGSFTYDLSYLPKMRCYIRVIVKGKEIFKNRIRLKE</sequence>
<keyword evidence="1" id="KW-1015">Disulfide bond</keyword>
<evidence type="ECO:0000256" key="1">
    <source>
        <dbReference type="ARBA" id="ARBA00023157"/>
    </source>
</evidence>
<dbReference type="Proteomes" id="UP000182248">
    <property type="component" value="Unassembled WGS sequence"/>
</dbReference>
<keyword evidence="4" id="KW-0326">Glycosidase</keyword>
<dbReference type="InterPro" id="IPR015197">
    <property type="entry name" value="PngaseF_C"/>
</dbReference>
<evidence type="ECO:0000256" key="2">
    <source>
        <dbReference type="SAM" id="SignalP"/>
    </source>
</evidence>
<feature type="signal peptide" evidence="2">
    <location>
        <begin position="1"/>
        <end position="20"/>
    </location>
</feature>
<dbReference type="GO" id="GO:0016715">
    <property type="term" value="F:oxidoreductase activity, acting on paired donors, with incorporation or reduction of molecular oxygen, reduced ascorbate as one donor, and incorporation of one atom of oxygen"/>
    <property type="evidence" value="ECO:0007669"/>
    <property type="project" value="InterPro"/>
</dbReference>
<gene>
    <name evidence="4" type="ORF">SAMN02927921_01015</name>
</gene>
<dbReference type="InterPro" id="IPR014784">
    <property type="entry name" value="Cu2_ascorb_mOase-like_C"/>
</dbReference>
<evidence type="ECO:0000313" key="4">
    <source>
        <dbReference type="EMBL" id="SFW30355.1"/>
    </source>
</evidence>
<reference evidence="4 5" key="1">
    <citation type="submission" date="2016-11" db="EMBL/GenBank/DDBJ databases">
        <authorList>
            <person name="Jaros S."/>
            <person name="Januszkiewicz K."/>
            <person name="Wedrychowicz H."/>
        </authorList>
    </citation>
    <scope>NUCLEOTIDE SEQUENCE [LARGE SCALE GENOMIC DNA]</scope>
    <source>
        <strain evidence="4 5">CGMCC 1.12145</strain>
    </source>
</reference>
<dbReference type="OrthoDB" id="6281169at2"/>
<accession>A0A1K1N4U1</accession>
<evidence type="ECO:0000259" key="3">
    <source>
        <dbReference type="Pfam" id="PF09113"/>
    </source>
</evidence>
<dbReference type="Gene3D" id="2.60.120.230">
    <property type="match status" value="2"/>
</dbReference>
<keyword evidence="2" id="KW-0732">Signal</keyword>
<dbReference type="Pfam" id="PF09113">
    <property type="entry name" value="N-glycanase_C"/>
    <property type="match status" value="1"/>
</dbReference>
<keyword evidence="5" id="KW-1185">Reference proteome</keyword>
<dbReference type="PANTHER" id="PTHR39319">
    <property type="entry name" value="SI:DKEY-256H2.1"/>
    <property type="match status" value="1"/>
</dbReference>
<organism evidence="4 5">
    <name type="scientific">Sinomicrobium oceani</name>
    <dbReference type="NCBI Taxonomy" id="1150368"/>
    <lineage>
        <taxon>Bacteria</taxon>
        <taxon>Pseudomonadati</taxon>
        <taxon>Bacteroidota</taxon>
        <taxon>Flavobacteriia</taxon>
        <taxon>Flavobacteriales</taxon>
        <taxon>Flavobacteriaceae</taxon>
        <taxon>Sinomicrobium</taxon>
    </lineage>
</organism>
<keyword evidence="4" id="KW-0378">Hydrolase</keyword>
<feature type="domain" description="Peptide-N-glycosidase F C-terminal" evidence="3">
    <location>
        <begin position="192"/>
        <end position="309"/>
    </location>
</feature>
<proteinExistence type="predicted"/>
<dbReference type="EMBL" id="FPJE01000004">
    <property type="protein sequence ID" value="SFW30355.1"/>
    <property type="molecule type" value="Genomic_DNA"/>
</dbReference>
<dbReference type="AlphaFoldDB" id="A0A1K1N4U1"/>
<dbReference type="SUPFAM" id="SSF49742">
    <property type="entry name" value="PHM/PNGase F"/>
    <property type="match status" value="2"/>
</dbReference>
<name>A0A1K1N4U1_9FLAO</name>
<dbReference type="InterPro" id="IPR008977">
    <property type="entry name" value="PHM/PNGase_F_dom_sf"/>
</dbReference>
<dbReference type="RefSeq" id="WP_072316292.1">
    <property type="nucleotide sequence ID" value="NZ_FPJE01000004.1"/>
</dbReference>